<organism evidence="2 3">
    <name type="scientific">Pelagerythrobacter marensis</name>
    <dbReference type="NCBI Taxonomy" id="543877"/>
    <lineage>
        <taxon>Bacteria</taxon>
        <taxon>Pseudomonadati</taxon>
        <taxon>Pseudomonadota</taxon>
        <taxon>Alphaproteobacteria</taxon>
        <taxon>Sphingomonadales</taxon>
        <taxon>Erythrobacteraceae</taxon>
        <taxon>Pelagerythrobacter</taxon>
    </lineage>
</organism>
<evidence type="ECO:0000313" key="2">
    <source>
        <dbReference type="EMBL" id="WWA48026.1"/>
    </source>
</evidence>
<accession>A0ABZ2D4Y8</accession>
<gene>
    <name evidence="2" type="ORF">V5F89_03720</name>
</gene>
<sequence>MDRRLFLSAALALPAAPLLARLPSPPRTRWQVGGSEGYDAIAFLGALSGGELYRRFYAAEADAFAANLPPAVREDIPNLAAEAESSSFGLLWPMLANTLSSARVTTLDSVIALLADPMTRLRPSYAANPSGSEERWDWFAQRAARLLQVFTAMRDADFAALREATLGAGFENRIAEVSRALGDYDVVRWQEKLTGRTFDPVINIVLLAFSRPHAAKMAGQTFVQAADYNTATTVRIAAHEMLHPPFPMDGPAAKAALSVLERDALIVRIVREHDPKWGYTTLEGMLNEDVCQALDQLISEALGVARNPANRWRKADDGIHVLAAGLYGLLRQDGWTETGGDIERWIAQAAADGRLAPEVLHPVAAKVLERPVDALWPIA</sequence>
<feature type="signal peptide" evidence="1">
    <location>
        <begin position="1"/>
        <end position="20"/>
    </location>
</feature>
<proteinExistence type="predicted"/>
<protein>
    <recommendedName>
        <fullName evidence="4">DUF885 domain-containing protein</fullName>
    </recommendedName>
</protein>
<dbReference type="EMBL" id="CP144918">
    <property type="protein sequence ID" value="WWA48026.1"/>
    <property type="molecule type" value="Genomic_DNA"/>
</dbReference>
<dbReference type="RefSeq" id="WP_338446912.1">
    <property type="nucleotide sequence ID" value="NZ_CP144918.1"/>
</dbReference>
<dbReference type="Proteomes" id="UP001335183">
    <property type="component" value="Chromosome"/>
</dbReference>
<keyword evidence="1" id="KW-0732">Signal</keyword>
<evidence type="ECO:0000256" key="1">
    <source>
        <dbReference type="SAM" id="SignalP"/>
    </source>
</evidence>
<name>A0ABZ2D4Y8_9SPHN</name>
<evidence type="ECO:0000313" key="3">
    <source>
        <dbReference type="Proteomes" id="UP001335183"/>
    </source>
</evidence>
<keyword evidence="3" id="KW-1185">Reference proteome</keyword>
<evidence type="ECO:0008006" key="4">
    <source>
        <dbReference type="Google" id="ProtNLM"/>
    </source>
</evidence>
<reference evidence="2 3" key="1">
    <citation type="submission" date="2024-02" db="EMBL/GenBank/DDBJ databases">
        <title>The whole genome sequence of five bacterial samples isolated from Abu Dhabi Sabkha-shore region.</title>
        <authorList>
            <person name="Sudalaimuthuasari N."/>
            <person name="Sarfraz B."/>
            <person name="Tuyisabe J.D."/>
            <person name="Mugisha Ntwali L.D.M."/>
            <person name="Ali A.I.A.A."/>
            <person name="Almansoori S.Z.A."/>
            <person name="Alajami H.S.A."/>
            <person name="Almeqbaali A.A.S."/>
            <person name="Kundu B."/>
            <person name="Saeed E.E."/>
            <person name="Sukumarinath V."/>
            <person name="Mishra A.K."/>
            <person name="Hazzouri K.M."/>
            <person name="Almaskari R."/>
            <person name="Sharma A.K."/>
            <person name="Amiri K.M.A."/>
        </authorList>
    </citation>
    <scope>NUCLEOTIDE SEQUENCE [LARGE SCALE GENOMIC DNA]</scope>
    <source>
        <strain evidence="3">kcgeb_sd</strain>
    </source>
</reference>
<feature type="chain" id="PRO_5046999890" description="DUF885 domain-containing protein" evidence="1">
    <location>
        <begin position="21"/>
        <end position="379"/>
    </location>
</feature>